<evidence type="ECO:0000313" key="3">
    <source>
        <dbReference type="EMBL" id="EAN33327.1"/>
    </source>
</evidence>
<dbReference type="VEuPathDB" id="PiroplasmaDB:TpMuguga_01g00083"/>
<feature type="domain" description="Immune mapped protein 2 N-terminal" evidence="2">
    <location>
        <begin position="78"/>
        <end position="163"/>
    </location>
</feature>
<gene>
    <name evidence="3" type="ordered locus">TP01_0083</name>
</gene>
<dbReference type="RefSeq" id="XP_765610.1">
    <property type="nucleotide sequence ID" value="XM_760517.1"/>
</dbReference>
<dbReference type="AlphaFoldDB" id="Q4N9N1"/>
<dbReference type="EMBL" id="AAGK01000001">
    <property type="protein sequence ID" value="EAN33327.1"/>
    <property type="molecule type" value="Genomic_DNA"/>
</dbReference>
<feature type="compositionally biased region" description="Basic and acidic residues" evidence="1">
    <location>
        <begin position="21"/>
        <end position="31"/>
    </location>
</feature>
<name>Q4N9N1_THEPA</name>
<feature type="region of interest" description="Disordered" evidence="1">
    <location>
        <begin position="1"/>
        <end position="41"/>
    </location>
</feature>
<dbReference type="GeneID" id="3503025"/>
<protein>
    <recommendedName>
        <fullName evidence="2">Immune mapped protein 2 N-terminal domain-containing protein</fullName>
    </recommendedName>
</protein>
<dbReference type="OMA" id="KTMKKDM"/>
<feature type="compositionally biased region" description="Basic and acidic residues" evidence="1">
    <location>
        <begin position="1"/>
        <end position="14"/>
    </location>
</feature>
<evidence type="ECO:0000259" key="2">
    <source>
        <dbReference type="Pfam" id="PF18590"/>
    </source>
</evidence>
<evidence type="ECO:0000256" key="1">
    <source>
        <dbReference type="SAM" id="MobiDB-lite"/>
    </source>
</evidence>
<reference evidence="3 4" key="1">
    <citation type="journal article" date="2005" name="Science">
        <title>Genome sequence of Theileria parva, a bovine pathogen that transforms lymphocytes.</title>
        <authorList>
            <person name="Gardner M.J."/>
            <person name="Bishop R."/>
            <person name="Shah T."/>
            <person name="de Villiers E.P."/>
            <person name="Carlton J.M."/>
            <person name="Hall N."/>
            <person name="Ren Q."/>
            <person name="Paulsen I.T."/>
            <person name="Pain A."/>
            <person name="Berriman M."/>
            <person name="Wilson R.J.M."/>
            <person name="Sato S."/>
            <person name="Ralph S.A."/>
            <person name="Mann D.J."/>
            <person name="Xiong Z."/>
            <person name="Shallom S.J."/>
            <person name="Weidman J."/>
            <person name="Jiang L."/>
            <person name="Lynn J."/>
            <person name="Weaver B."/>
            <person name="Shoaibi A."/>
            <person name="Domingo A.R."/>
            <person name="Wasawo D."/>
            <person name="Crabtree J."/>
            <person name="Wortman J.R."/>
            <person name="Haas B."/>
            <person name="Angiuoli S.V."/>
            <person name="Creasy T.H."/>
            <person name="Lu C."/>
            <person name="Suh B."/>
            <person name="Silva J.C."/>
            <person name="Utterback T.R."/>
            <person name="Feldblyum T.V."/>
            <person name="Pertea M."/>
            <person name="Allen J."/>
            <person name="Nierman W.C."/>
            <person name="Taracha E.L.N."/>
            <person name="Salzberg S.L."/>
            <person name="White O.R."/>
            <person name="Fitzhugh H.A."/>
            <person name="Morzaria S."/>
            <person name="Venter J.C."/>
            <person name="Fraser C.M."/>
            <person name="Nene V."/>
        </authorList>
    </citation>
    <scope>NUCLEOTIDE SEQUENCE [LARGE SCALE GENOMIC DNA]</scope>
    <source>
        <strain evidence="3 4">Muguga</strain>
    </source>
</reference>
<keyword evidence="4" id="KW-1185">Reference proteome</keyword>
<dbReference type="InParanoid" id="Q4N9N1"/>
<accession>Q4N9N1</accession>
<proteinExistence type="predicted"/>
<dbReference type="Proteomes" id="UP000001949">
    <property type="component" value="Unassembled WGS sequence"/>
</dbReference>
<dbReference type="InterPro" id="IPR040955">
    <property type="entry name" value="IMP2_N"/>
</dbReference>
<dbReference type="KEGG" id="tpv:TP01_0083"/>
<organism evidence="3 4">
    <name type="scientific">Theileria parva</name>
    <name type="common">East coast fever infection agent</name>
    <dbReference type="NCBI Taxonomy" id="5875"/>
    <lineage>
        <taxon>Eukaryota</taxon>
        <taxon>Sar</taxon>
        <taxon>Alveolata</taxon>
        <taxon>Apicomplexa</taxon>
        <taxon>Aconoidasida</taxon>
        <taxon>Piroplasmida</taxon>
        <taxon>Theileriidae</taxon>
        <taxon>Theileria</taxon>
    </lineage>
</organism>
<comment type="caution">
    <text evidence="3">The sequence shown here is derived from an EMBL/GenBank/DDBJ whole genome shotgun (WGS) entry which is preliminary data.</text>
</comment>
<dbReference type="eggNOG" id="ENOG502SBCP">
    <property type="taxonomic scope" value="Eukaryota"/>
</dbReference>
<sequence length="232" mass="26391">MAESVTKEYSKKFENSGGSEMSKDHELDSAHDAFTGAKMKSKEDLEDPKYKSYTHTVVVKKTPTKGFDNFQLMESEAPVCHLVYEAVDNGSFYLQWKENSKEQVEKSVMMMVPTKTVPKFKLTNDGGRSLLSYKVAPDKNKFYSYICQFLKLAKDYNSKFQLMPGWNSLLPYKCDLYLHYEDNKVSKVECEHPSIENVNCVAVVGTSTKLSTKMTKEQVVAAVRNKGYALSF</sequence>
<dbReference type="Pfam" id="PF18590">
    <property type="entry name" value="IMP2_N"/>
    <property type="match status" value="1"/>
</dbReference>
<evidence type="ECO:0000313" key="4">
    <source>
        <dbReference type="Proteomes" id="UP000001949"/>
    </source>
</evidence>